<dbReference type="GO" id="GO:0016757">
    <property type="term" value="F:glycosyltransferase activity"/>
    <property type="evidence" value="ECO:0007669"/>
    <property type="project" value="InterPro"/>
</dbReference>
<gene>
    <name evidence="2" type="ORF">BCO9919_07229</name>
</gene>
<sequence>MSAQAYMDISPLFEEHWTGIPVVTAMIAERARADSNIDWRFIYESIEVDSDVVDNLLTLRSGGDYLEYLESQLWKGRTIDYARAASSAALFPNMKALRGYFGKEATIYHDFSTLLTPQFHNQDTINHHANRFLGDVRSTSLHFCVSRSTALDLINYFSVDERMVKVLPLGVDLPPETLSSVLAEREQIDAEPYICVLGTIEPRKNGKIIFDFLEKYPQFLEKYKVVFIGRDGWLNEKERLLRRLNEINPRFSERIVFPGFVSEAKKMLLLAMSRFVIYPSFFEGFGIPIAEAGVLGKYVVCSNTSSLPEVYPERSFLFDPKDVHSFARAMKNAESAHNLTFLDRLSFTEIWKDCRSRSWDHTYEMIANWVGSEG</sequence>
<dbReference type="InterPro" id="IPR001296">
    <property type="entry name" value="Glyco_trans_1"/>
</dbReference>
<evidence type="ECO:0000313" key="2">
    <source>
        <dbReference type="EMBL" id="CAB3975878.1"/>
    </source>
</evidence>
<dbReference type="Gene3D" id="3.40.50.2000">
    <property type="entry name" value="Glycogen Phosphorylase B"/>
    <property type="match status" value="1"/>
</dbReference>
<dbReference type="PANTHER" id="PTHR46401:SF8">
    <property type="entry name" value="BLL6006 PROTEIN"/>
    <property type="match status" value="1"/>
</dbReference>
<dbReference type="CDD" id="cd03809">
    <property type="entry name" value="GT4_MtfB-like"/>
    <property type="match status" value="1"/>
</dbReference>
<protein>
    <submittedName>
        <fullName evidence="2">Glycosyltransferase-like protein</fullName>
    </submittedName>
</protein>
<dbReference type="AlphaFoldDB" id="A0A6J5JXP8"/>
<proteinExistence type="predicted"/>
<reference evidence="2 3" key="1">
    <citation type="submission" date="2020-04" db="EMBL/GenBank/DDBJ databases">
        <authorList>
            <person name="Depoorter E."/>
        </authorList>
    </citation>
    <scope>NUCLEOTIDE SEQUENCE [LARGE SCALE GENOMIC DNA]</scope>
    <source>
        <strain evidence="2 3">BCC0132</strain>
    </source>
</reference>
<dbReference type="SUPFAM" id="SSF53756">
    <property type="entry name" value="UDP-Glycosyltransferase/glycogen phosphorylase"/>
    <property type="match status" value="1"/>
</dbReference>
<evidence type="ECO:0000313" key="3">
    <source>
        <dbReference type="Proteomes" id="UP000494322"/>
    </source>
</evidence>
<keyword evidence="2" id="KW-0808">Transferase</keyword>
<name>A0A6J5JXP8_9BURK</name>
<dbReference type="Proteomes" id="UP000494322">
    <property type="component" value="Unassembled WGS sequence"/>
</dbReference>
<organism evidence="2 3">
    <name type="scientific">Burkholderia cenocepacia</name>
    <dbReference type="NCBI Taxonomy" id="95486"/>
    <lineage>
        <taxon>Bacteria</taxon>
        <taxon>Pseudomonadati</taxon>
        <taxon>Pseudomonadota</taxon>
        <taxon>Betaproteobacteria</taxon>
        <taxon>Burkholderiales</taxon>
        <taxon>Burkholderiaceae</taxon>
        <taxon>Burkholderia</taxon>
        <taxon>Burkholderia cepacia complex</taxon>
    </lineage>
</organism>
<feature type="domain" description="Glycosyl transferase family 1" evidence="1">
    <location>
        <begin position="189"/>
        <end position="335"/>
    </location>
</feature>
<accession>A0A6J5JXP8</accession>
<dbReference type="EMBL" id="CABWIK020000094">
    <property type="protein sequence ID" value="CAB3975878.1"/>
    <property type="molecule type" value="Genomic_DNA"/>
</dbReference>
<dbReference type="RefSeq" id="WP_175241031.1">
    <property type="nucleotide sequence ID" value="NZ_CABWIK020000094.1"/>
</dbReference>
<dbReference type="Pfam" id="PF00534">
    <property type="entry name" value="Glycos_transf_1"/>
    <property type="match status" value="1"/>
</dbReference>
<evidence type="ECO:0000259" key="1">
    <source>
        <dbReference type="Pfam" id="PF00534"/>
    </source>
</evidence>
<dbReference type="PANTHER" id="PTHR46401">
    <property type="entry name" value="GLYCOSYLTRANSFERASE WBBK-RELATED"/>
    <property type="match status" value="1"/>
</dbReference>